<evidence type="ECO:0000313" key="2">
    <source>
        <dbReference type="EMBL" id="KAJ5403651.1"/>
    </source>
</evidence>
<dbReference type="RefSeq" id="XP_056490893.1">
    <property type="nucleotide sequence ID" value="XM_056628159.1"/>
</dbReference>
<dbReference type="GeneID" id="81367139"/>
<dbReference type="AlphaFoldDB" id="A0A9W9W567"/>
<comment type="caution">
    <text evidence="2">The sequence shown here is derived from an EMBL/GenBank/DDBJ whole genome shotgun (WGS) entry which is preliminary data.</text>
</comment>
<evidence type="ECO:0000313" key="3">
    <source>
        <dbReference type="Proteomes" id="UP001147747"/>
    </source>
</evidence>
<reference evidence="2" key="2">
    <citation type="journal article" date="2023" name="IMA Fungus">
        <title>Comparative genomic study of the Penicillium genus elucidates a diverse pangenome and 15 lateral gene transfer events.</title>
        <authorList>
            <person name="Petersen C."/>
            <person name="Sorensen T."/>
            <person name="Nielsen M.R."/>
            <person name="Sondergaard T.E."/>
            <person name="Sorensen J.L."/>
            <person name="Fitzpatrick D.A."/>
            <person name="Frisvad J.C."/>
            <person name="Nielsen K.L."/>
        </authorList>
    </citation>
    <scope>NUCLEOTIDE SEQUENCE</scope>
    <source>
        <strain evidence="2">IBT 29677</strain>
    </source>
</reference>
<gene>
    <name evidence="2" type="ORF">N7509_003522</name>
</gene>
<feature type="compositionally biased region" description="Low complexity" evidence="1">
    <location>
        <begin position="66"/>
        <end position="82"/>
    </location>
</feature>
<name>A0A9W9W567_9EURO</name>
<feature type="compositionally biased region" description="Polar residues" evidence="1">
    <location>
        <begin position="1"/>
        <end position="11"/>
    </location>
</feature>
<organism evidence="2 3">
    <name type="scientific">Penicillium cosmopolitanum</name>
    <dbReference type="NCBI Taxonomy" id="1131564"/>
    <lineage>
        <taxon>Eukaryota</taxon>
        <taxon>Fungi</taxon>
        <taxon>Dikarya</taxon>
        <taxon>Ascomycota</taxon>
        <taxon>Pezizomycotina</taxon>
        <taxon>Eurotiomycetes</taxon>
        <taxon>Eurotiomycetidae</taxon>
        <taxon>Eurotiales</taxon>
        <taxon>Aspergillaceae</taxon>
        <taxon>Penicillium</taxon>
    </lineage>
</organism>
<feature type="region of interest" description="Disordered" evidence="1">
    <location>
        <begin position="1"/>
        <end position="88"/>
    </location>
</feature>
<protein>
    <submittedName>
        <fullName evidence="2">Uncharacterized protein</fullName>
    </submittedName>
</protein>
<evidence type="ECO:0000256" key="1">
    <source>
        <dbReference type="SAM" id="MobiDB-lite"/>
    </source>
</evidence>
<dbReference type="Proteomes" id="UP001147747">
    <property type="component" value="Unassembled WGS sequence"/>
</dbReference>
<sequence>MNRSPQTSLSALNGGPPPRMFSVDRMGASSHSPPVVPAHVNPRGPTPPTRPEDTPPSVMASVSRHSGANGTSAGSGASASPSVKNLIS</sequence>
<proteinExistence type="predicted"/>
<dbReference type="OrthoDB" id="10575439at2759"/>
<reference evidence="2" key="1">
    <citation type="submission" date="2022-12" db="EMBL/GenBank/DDBJ databases">
        <authorList>
            <person name="Petersen C."/>
        </authorList>
    </citation>
    <scope>NUCLEOTIDE SEQUENCE</scope>
    <source>
        <strain evidence="2">IBT 29677</strain>
    </source>
</reference>
<accession>A0A9W9W567</accession>
<dbReference type="EMBL" id="JAPZBU010000005">
    <property type="protein sequence ID" value="KAJ5403651.1"/>
    <property type="molecule type" value="Genomic_DNA"/>
</dbReference>
<keyword evidence="3" id="KW-1185">Reference proteome</keyword>